<proteinExistence type="predicted"/>
<feature type="compositionally biased region" description="Basic and acidic residues" evidence="1">
    <location>
        <begin position="121"/>
        <end position="139"/>
    </location>
</feature>
<evidence type="ECO:0000256" key="1">
    <source>
        <dbReference type="SAM" id="MobiDB-lite"/>
    </source>
</evidence>
<gene>
    <name evidence="2" type="ORF">QYF61_021023</name>
</gene>
<dbReference type="AlphaFoldDB" id="A0AAN7PL00"/>
<keyword evidence="3" id="KW-1185">Reference proteome</keyword>
<name>A0AAN7PL00_MYCAM</name>
<organism evidence="2 3">
    <name type="scientific">Mycteria americana</name>
    <name type="common">Wood stork</name>
    <dbReference type="NCBI Taxonomy" id="33587"/>
    <lineage>
        <taxon>Eukaryota</taxon>
        <taxon>Metazoa</taxon>
        <taxon>Chordata</taxon>
        <taxon>Craniata</taxon>
        <taxon>Vertebrata</taxon>
        <taxon>Euteleostomi</taxon>
        <taxon>Archelosauria</taxon>
        <taxon>Archosauria</taxon>
        <taxon>Dinosauria</taxon>
        <taxon>Saurischia</taxon>
        <taxon>Theropoda</taxon>
        <taxon>Coelurosauria</taxon>
        <taxon>Aves</taxon>
        <taxon>Neognathae</taxon>
        <taxon>Neoaves</taxon>
        <taxon>Aequornithes</taxon>
        <taxon>Ciconiiformes</taxon>
        <taxon>Ciconiidae</taxon>
        <taxon>Mycteria</taxon>
    </lineage>
</organism>
<accession>A0AAN7PL00</accession>
<feature type="region of interest" description="Disordered" evidence="1">
    <location>
        <begin position="109"/>
        <end position="185"/>
    </location>
</feature>
<comment type="caution">
    <text evidence="2">The sequence shown here is derived from an EMBL/GenBank/DDBJ whole genome shotgun (WGS) entry which is preliminary data.</text>
</comment>
<dbReference type="EMBL" id="JAUNZN010000002">
    <property type="protein sequence ID" value="KAK4827723.1"/>
    <property type="molecule type" value="Genomic_DNA"/>
</dbReference>
<sequence>MKVREPDSVVPRDRTRGNGHELKNLKFNLNTRKDFFFCDNDQTVEQAAQRRCGVSICVHIQNTTGHGLGQPAAQTCTSKKEAPCVKKRRNRTKRRHQYVTPAPARLRCAGREETVPNNRSVRRENGNQQQDNRRQEGELRLGTSEAACDPVRQEANPRAWGRPRVGHGRAARSLPAAGRAGPAAA</sequence>
<feature type="compositionally biased region" description="Low complexity" evidence="1">
    <location>
        <begin position="171"/>
        <end position="185"/>
    </location>
</feature>
<dbReference type="Proteomes" id="UP001333110">
    <property type="component" value="Unassembled WGS sequence"/>
</dbReference>
<reference evidence="2 3" key="1">
    <citation type="journal article" date="2023" name="J. Hered.">
        <title>Chromosome-level genome of the wood stork (Mycteria americana) provides insight into avian chromosome evolution.</title>
        <authorList>
            <person name="Flamio R. Jr."/>
            <person name="Ramstad K.M."/>
        </authorList>
    </citation>
    <scope>NUCLEOTIDE SEQUENCE [LARGE SCALE GENOMIC DNA]</scope>
    <source>
        <strain evidence="2">JAX WOST 10</strain>
    </source>
</reference>
<protein>
    <submittedName>
        <fullName evidence="2">Uncharacterized protein</fullName>
    </submittedName>
</protein>
<evidence type="ECO:0000313" key="2">
    <source>
        <dbReference type="EMBL" id="KAK4827723.1"/>
    </source>
</evidence>
<evidence type="ECO:0000313" key="3">
    <source>
        <dbReference type="Proteomes" id="UP001333110"/>
    </source>
</evidence>